<reference evidence="7 9" key="2">
    <citation type="submission" date="2016-10" db="EMBL/GenBank/DDBJ databases">
        <authorList>
            <person name="de Groot N.N."/>
        </authorList>
    </citation>
    <scope>NUCLEOTIDE SEQUENCE [LARGE SCALE GENOMIC DNA]</scope>
    <source>
        <strain evidence="7 9">DSM 25947</strain>
    </source>
</reference>
<evidence type="ECO:0000313" key="8">
    <source>
        <dbReference type="Proteomes" id="UP000023772"/>
    </source>
</evidence>
<dbReference type="eggNOG" id="COG1472">
    <property type="taxonomic scope" value="Bacteria"/>
</dbReference>
<keyword evidence="3 6" id="KW-0378">Hydrolase</keyword>
<dbReference type="GO" id="GO:0045493">
    <property type="term" value="P:xylan catabolic process"/>
    <property type="evidence" value="ECO:0007669"/>
    <property type="project" value="InterPro"/>
</dbReference>
<accession>X5DZC3</accession>
<dbReference type="InterPro" id="IPR036881">
    <property type="entry name" value="Glyco_hydro_3_C_sf"/>
</dbReference>
<dbReference type="KEGG" id="dori:FH5T_15670"/>
<dbReference type="PANTHER" id="PTHR42721">
    <property type="entry name" value="SUGAR HYDROLASE-RELATED"/>
    <property type="match status" value="1"/>
</dbReference>
<dbReference type="InterPro" id="IPR044993">
    <property type="entry name" value="BXL"/>
</dbReference>
<dbReference type="RefSeq" id="WP_081804868.1">
    <property type="nucleotide sequence ID" value="NZ_FOHT01000005.1"/>
</dbReference>
<dbReference type="HOGENOM" id="CLU_004542_5_3_10"/>
<evidence type="ECO:0000313" key="7">
    <source>
        <dbReference type="EMBL" id="SET04305.1"/>
    </source>
</evidence>
<dbReference type="Proteomes" id="UP000181981">
    <property type="component" value="Unassembled WGS sequence"/>
</dbReference>
<evidence type="ECO:0000256" key="4">
    <source>
        <dbReference type="SAM" id="SignalP"/>
    </source>
</evidence>
<dbReference type="InterPro" id="IPR026891">
    <property type="entry name" value="Fn3-like"/>
</dbReference>
<feature type="signal peptide" evidence="4">
    <location>
        <begin position="1"/>
        <end position="26"/>
    </location>
</feature>
<organism evidence="7 9">
    <name type="scientific">Draconibacterium orientale</name>
    <dbReference type="NCBI Taxonomy" id="1168034"/>
    <lineage>
        <taxon>Bacteria</taxon>
        <taxon>Pseudomonadati</taxon>
        <taxon>Bacteroidota</taxon>
        <taxon>Bacteroidia</taxon>
        <taxon>Marinilabiliales</taxon>
        <taxon>Prolixibacteraceae</taxon>
        <taxon>Draconibacterium</taxon>
    </lineage>
</organism>
<evidence type="ECO:0000256" key="2">
    <source>
        <dbReference type="ARBA" id="ARBA00022729"/>
    </source>
</evidence>
<sequence>MRYLIKSFFLSLFIAVLISLGQSSVANDLKKGKLKDKDHIVITGECADNSQFDYPFQNPDLSFEERVNDLVGRLTLEEKIGQMMHNAPAIDRLGISRYNWWNECLHGVGRSGINVTVFPQAIGMAATFDDEALLKMAAITSDEARAIHHESNRTGQEGQQYRGLTFWTPNINIFRDPRWGRGQETYGEDPYLTTQMGKAMVRGLQGDDPNYLKVSACAKHFAVHSGPEPGRNKFDVAVNTCELWDTYLPAFEALVTEANVSSVMCAYNRYDGQPCCGNDLLMMDILRNQWEFDGYVTSDCGAINDFFANHKTHPNPASAAADAVLHGTDLECGGVYRNLAEAVKNKQITEDEIDVSVKRLFMTRMKLGMFDPEGIAPYSDIPMSVVESKGNKEHALKMARESMVLLRNNKKFLPLSPKIKKVLVMGPNANNEEILLGNYNGVPSETITPFEAIKAKNQIEVSYVQGTSYVNEDKDMEAEALASIKNADLVIFVGGISPRLEGEEGDAGKDGLDGFIGGDRTNIALPAIQTEMMKKVKAAGKPLVFVCMSGSAIGFEWEAQNADAIIQAWYGGQSAGTAVADVIFGDYNPAGRLPLTFYRNLNDLPPIEDYSMTNSTYRYYNGEVLYPFGFGLSYTDFDYKWGSKPKSIYTENETISFSVKIRNAGKLDGDEVVQAYIKYPEEIGLPKEELREFKRLNLRVGDEKEVTMTISVNDLKKWNEVHNEKELIKGEYSLFIGGNSADSQLSFDFKVAN</sequence>
<dbReference type="Gene3D" id="3.20.20.300">
    <property type="entry name" value="Glycoside hydrolase, family 3, N-terminal domain"/>
    <property type="match status" value="1"/>
</dbReference>
<evidence type="ECO:0000259" key="5">
    <source>
        <dbReference type="SMART" id="SM01217"/>
    </source>
</evidence>
<gene>
    <name evidence="6" type="ORF">FH5T_15670</name>
    <name evidence="7" type="ORF">SAMN05444285_10552</name>
</gene>
<comment type="similarity">
    <text evidence="1">Belongs to the glycosyl hydrolase 3 family.</text>
</comment>
<feature type="chain" id="PRO_5010515162" evidence="4">
    <location>
        <begin position="27"/>
        <end position="753"/>
    </location>
</feature>
<reference evidence="6 8" key="1">
    <citation type="submission" date="2014-03" db="EMBL/GenBank/DDBJ databases">
        <title>Complete genome sequence of a deeply braunched marine Bacteroidia bacterium Draconibacterium orientale type strain FH5T.</title>
        <authorList>
            <person name="Li X."/>
            <person name="Wang X."/>
            <person name="Xie Z."/>
            <person name="Du Z."/>
            <person name="Chen G."/>
        </authorList>
    </citation>
    <scope>NUCLEOTIDE SEQUENCE [LARGE SCALE GENOMIC DNA]</scope>
    <source>
        <strain evidence="6 8">FH5</strain>
    </source>
</reference>
<dbReference type="OrthoDB" id="9805821at2"/>
<proteinExistence type="inferred from homology"/>
<protein>
    <submittedName>
        <fullName evidence="7">Beta-glucosidase</fullName>
    </submittedName>
    <submittedName>
        <fullName evidence="6">Glycoside hydrolase family 3</fullName>
    </submittedName>
</protein>
<dbReference type="PRINTS" id="PR00133">
    <property type="entry name" value="GLHYDRLASE3"/>
</dbReference>
<dbReference type="EMBL" id="CP007451">
    <property type="protein sequence ID" value="AHW60590.1"/>
    <property type="molecule type" value="Genomic_DNA"/>
</dbReference>
<dbReference type="InterPro" id="IPR017853">
    <property type="entry name" value="GH"/>
</dbReference>
<dbReference type="Gene3D" id="2.60.40.10">
    <property type="entry name" value="Immunoglobulins"/>
    <property type="match status" value="1"/>
</dbReference>
<dbReference type="InterPro" id="IPR013783">
    <property type="entry name" value="Ig-like_fold"/>
</dbReference>
<evidence type="ECO:0000256" key="3">
    <source>
        <dbReference type="ARBA" id="ARBA00022801"/>
    </source>
</evidence>
<dbReference type="SUPFAM" id="SSF51445">
    <property type="entry name" value="(Trans)glycosidases"/>
    <property type="match status" value="1"/>
</dbReference>
<evidence type="ECO:0000313" key="6">
    <source>
        <dbReference type="EMBL" id="AHW60590.1"/>
    </source>
</evidence>
<dbReference type="Proteomes" id="UP000023772">
    <property type="component" value="Chromosome"/>
</dbReference>
<dbReference type="SMART" id="SM01217">
    <property type="entry name" value="Fn3_like"/>
    <property type="match status" value="1"/>
</dbReference>
<dbReference type="Pfam" id="PF01915">
    <property type="entry name" value="Glyco_hydro_3_C"/>
    <property type="match status" value="1"/>
</dbReference>
<dbReference type="PANTHER" id="PTHR42721:SF3">
    <property type="entry name" value="BETA-D-XYLOSIDASE 5-RELATED"/>
    <property type="match status" value="1"/>
</dbReference>
<evidence type="ECO:0000256" key="1">
    <source>
        <dbReference type="ARBA" id="ARBA00005336"/>
    </source>
</evidence>
<feature type="domain" description="Fibronectin type III-like" evidence="5">
    <location>
        <begin position="671"/>
        <end position="740"/>
    </location>
</feature>
<name>X5DZC3_9BACT</name>
<dbReference type="InterPro" id="IPR001764">
    <property type="entry name" value="Glyco_hydro_3_N"/>
</dbReference>
<dbReference type="STRING" id="1168034.FH5T_15670"/>
<dbReference type="Pfam" id="PF00933">
    <property type="entry name" value="Glyco_hydro_3"/>
    <property type="match status" value="1"/>
</dbReference>
<dbReference type="InterPro" id="IPR002772">
    <property type="entry name" value="Glyco_hydro_3_C"/>
</dbReference>
<keyword evidence="2 4" id="KW-0732">Signal</keyword>
<dbReference type="SUPFAM" id="SSF52279">
    <property type="entry name" value="Beta-D-glucan exohydrolase, C-terminal domain"/>
    <property type="match status" value="1"/>
</dbReference>
<dbReference type="GO" id="GO:0031222">
    <property type="term" value="P:arabinan catabolic process"/>
    <property type="evidence" value="ECO:0007669"/>
    <property type="project" value="TreeGrafter"/>
</dbReference>
<dbReference type="Pfam" id="PF14310">
    <property type="entry name" value="Fn3-like"/>
    <property type="match status" value="1"/>
</dbReference>
<dbReference type="InterPro" id="IPR036962">
    <property type="entry name" value="Glyco_hydro_3_N_sf"/>
</dbReference>
<dbReference type="GO" id="GO:0009044">
    <property type="term" value="F:xylan 1,4-beta-xylosidase activity"/>
    <property type="evidence" value="ECO:0007669"/>
    <property type="project" value="InterPro"/>
</dbReference>
<evidence type="ECO:0000313" key="9">
    <source>
        <dbReference type="Proteomes" id="UP000181981"/>
    </source>
</evidence>
<dbReference type="Gene3D" id="3.40.50.1700">
    <property type="entry name" value="Glycoside hydrolase family 3 C-terminal domain"/>
    <property type="match status" value="1"/>
</dbReference>
<dbReference type="EMBL" id="FOHT01000005">
    <property type="protein sequence ID" value="SET04305.1"/>
    <property type="molecule type" value="Genomic_DNA"/>
</dbReference>
<dbReference type="GO" id="GO:0046556">
    <property type="term" value="F:alpha-L-arabinofuranosidase activity"/>
    <property type="evidence" value="ECO:0007669"/>
    <property type="project" value="TreeGrafter"/>
</dbReference>
<dbReference type="AlphaFoldDB" id="X5DZC3"/>
<keyword evidence="8" id="KW-1185">Reference proteome</keyword>